<dbReference type="STRING" id="74649.A0A2P6RUF8"/>
<feature type="repeat" description="PPR" evidence="2">
    <location>
        <begin position="559"/>
        <end position="589"/>
    </location>
</feature>
<comment type="caution">
    <text evidence="3">The sequence shown here is derived from an EMBL/GenBank/DDBJ whole genome shotgun (WGS) entry which is preliminary data.</text>
</comment>
<dbReference type="Gene3D" id="1.25.40.10">
    <property type="entry name" value="Tetratricopeptide repeat domain"/>
    <property type="match status" value="6"/>
</dbReference>
<dbReference type="AlphaFoldDB" id="A0A2P6RUF8"/>
<name>A0A2P6RUF8_ROSCH</name>
<evidence type="ECO:0000313" key="3">
    <source>
        <dbReference type="EMBL" id="PRQ50065.1"/>
    </source>
</evidence>
<dbReference type="EMBL" id="PDCK01000040">
    <property type="protein sequence ID" value="PRQ50065.1"/>
    <property type="molecule type" value="Genomic_DNA"/>
</dbReference>
<reference evidence="3 4" key="1">
    <citation type="journal article" date="2018" name="Nat. Genet.">
        <title>The Rosa genome provides new insights in the design of modern roses.</title>
        <authorList>
            <person name="Bendahmane M."/>
        </authorList>
    </citation>
    <scope>NUCLEOTIDE SEQUENCE [LARGE SCALE GENOMIC DNA]</scope>
    <source>
        <strain evidence="4">cv. Old Blush</strain>
    </source>
</reference>
<feature type="repeat" description="PPR" evidence="2">
    <location>
        <begin position="279"/>
        <end position="313"/>
    </location>
</feature>
<dbReference type="PANTHER" id="PTHR47926:SF423">
    <property type="entry name" value="REPEAT-CONTAINING PROTEIN, PUTATIVE-RELATED"/>
    <property type="match status" value="1"/>
</dbReference>
<sequence length="720" mass="80372">MSFHGEFLKHQKRLLQLLHACSRVRSLRATKALHALNITMGLSPKQPIFVYNNIMSQYSSLGKLLVARKLFDKMPLRNVVSYNIMISAYCTSGYVGEAWKMFYEMRVSGFQPTQYAVSRLLSCGSLDIHHGVLLHSLVIKNGLFDGDAFVGTSLLGFYGRHGLLEEAVWTFQDMPCRSLVTWNSMISLLGNHGFFENCVFLFRELVRRDVNLSEGSFMGVLSAFSCPQDLEFGEQLHAFVIKNGFTCEILVMNSLISMYVKCSAICSAEKIFKEVQFKDVVSWNTIIGATAKIGGPQKAVELFSQMSMAGVLPTEITFVSLINCCTSLEVPISGESVHAKIIQHAYESNVLVAAHRCFYEICAKNVVSWNALILGYSNSSSPTCILLVQEMLHLGYRPNEFSFSAVLKSSLALELQQLHCLVVRMGFEQNYYVLSSLIMSYTKSGLISDALVFVTASDAPSNAIAGIYNRTGQYNETLRFLCPLEELDIFSWNIVISALGRIGYYKEVFELFQQMQFNQVWPDNYTFVCLLSVCAKLCNLALGSSLHAYIIKTDFSSCDTFACNVLLDMYGKCGSIGNSVKIFDKMRYKNLITWTALISALGVNGYVHEALERFREMIFLGFKPDGVAFTAVLTACRHGGLVRDGLELFGQMINNYGVEPKMDHYQCVVDLLVKGGHVTEAEKLISSMAFPPNMIIWRCFLEGCKSHGNAVDVDQAVAHA</sequence>
<feature type="repeat" description="PPR" evidence="2">
    <location>
        <begin position="488"/>
        <end position="522"/>
    </location>
</feature>
<dbReference type="Gramene" id="PRQ50065">
    <property type="protein sequence ID" value="PRQ50065"/>
    <property type="gene ID" value="RchiOBHm_Chr2g0128951"/>
</dbReference>
<dbReference type="InterPro" id="IPR011990">
    <property type="entry name" value="TPR-like_helical_dom_sf"/>
</dbReference>
<accession>A0A2P6RUF8</accession>
<keyword evidence="1" id="KW-0677">Repeat</keyword>
<dbReference type="FunFam" id="1.25.40.10:FF:000073">
    <property type="entry name" value="Pentatricopeptide repeat-containing protein chloroplastic"/>
    <property type="match status" value="1"/>
</dbReference>
<feature type="repeat" description="PPR" evidence="2">
    <location>
        <begin position="78"/>
        <end position="112"/>
    </location>
</feature>
<dbReference type="FunFam" id="1.25.40.10:FF:001096">
    <property type="entry name" value="Pentatricopeptide repeat-containing protein"/>
    <property type="match status" value="1"/>
</dbReference>
<dbReference type="Pfam" id="PF13041">
    <property type="entry name" value="PPR_2"/>
    <property type="match status" value="4"/>
</dbReference>
<dbReference type="InterPro" id="IPR002885">
    <property type="entry name" value="PPR_rpt"/>
</dbReference>
<dbReference type="NCBIfam" id="TIGR00756">
    <property type="entry name" value="PPR"/>
    <property type="match status" value="5"/>
</dbReference>
<dbReference type="OMA" id="EPDMDHY"/>
<organism evidence="3 4">
    <name type="scientific">Rosa chinensis</name>
    <name type="common">China rose</name>
    <dbReference type="NCBI Taxonomy" id="74649"/>
    <lineage>
        <taxon>Eukaryota</taxon>
        <taxon>Viridiplantae</taxon>
        <taxon>Streptophyta</taxon>
        <taxon>Embryophyta</taxon>
        <taxon>Tracheophyta</taxon>
        <taxon>Spermatophyta</taxon>
        <taxon>Magnoliopsida</taxon>
        <taxon>eudicotyledons</taxon>
        <taxon>Gunneridae</taxon>
        <taxon>Pentapetalae</taxon>
        <taxon>rosids</taxon>
        <taxon>fabids</taxon>
        <taxon>Rosales</taxon>
        <taxon>Rosaceae</taxon>
        <taxon>Rosoideae</taxon>
        <taxon>Rosoideae incertae sedis</taxon>
        <taxon>Rosa</taxon>
    </lineage>
</organism>
<dbReference type="InterPro" id="IPR046960">
    <property type="entry name" value="PPR_At4g14850-like_plant"/>
</dbReference>
<evidence type="ECO:0000256" key="2">
    <source>
        <dbReference type="PROSITE-ProRule" id="PRU00708"/>
    </source>
</evidence>
<dbReference type="Pfam" id="PF01535">
    <property type="entry name" value="PPR"/>
    <property type="match status" value="2"/>
</dbReference>
<dbReference type="GO" id="GO:0009451">
    <property type="term" value="P:RNA modification"/>
    <property type="evidence" value="ECO:0007669"/>
    <property type="project" value="InterPro"/>
</dbReference>
<dbReference type="PANTHER" id="PTHR47926">
    <property type="entry name" value="PENTATRICOPEPTIDE REPEAT-CONTAINING PROTEIN"/>
    <property type="match status" value="1"/>
</dbReference>
<evidence type="ECO:0000256" key="1">
    <source>
        <dbReference type="ARBA" id="ARBA00022737"/>
    </source>
</evidence>
<feature type="repeat" description="PPR" evidence="2">
    <location>
        <begin position="590"/>
        <end position="624"/>
    </location>
</feature>
<gene>
    <name evidence="3" type="ORF">RchiOBHm_Chr2g0128951</name>
</gene>
<dbReference type="GO" id="GO:0003723">
    <property type="term" value="F:RNA binding"/>
    <property type="evidence" value="ECO:0007669"/>
    <property type="project" value="InterPro"/>
</dbReference>
<dbReference type="Proteomes" id="UP000238479">
    <property type="component" value="Chromosome 2"/>
</dbReference>
<feature type="repeat" description="PPR" evidence="2">
    <location>
        <begin position="178"/>
        <end position="212"/>
    </location>
</feature>
<dbReference type="FunFam" id="1.25.40.10:FF:000242">
    <property type="entry name" value="Pentatricopeptide repeat-containing protein"/>
    <property type="match status" value="1"/>
</dbReference>
<proteinExistence type="predicted"/>
<protein>
    <submittedName>
        <fullName evidence="3">Putative pentatricopeptide</fullName>
    </submittedName>
</protein>
<keyword evidence="4" id="KW-1185">Reference proteome</keyword>
<dbReference type="PROSITE" id="PS51375">
    <property type="entry name" value="PPR"/>
    <property type="match status" value="6"/>
</dbReference>
<evidence type="ECO:0000313" key="4">
    <source>
        <dbReference type="Proteomes" id="UP000238479"/>
    </source>
</evidence>